<evidence type="ECO:0000256" key="5">
    <source>
        <dbReference type="ARBA" id="ARBA00022516"/>
    </source>
</evidence>
<dbReference type="InterPro" id="IPR023213">
    <property type="entry name" value="CAT-like_dom_sf"/>
</dbReference>
<keyword evidence="5 11" id="KW-0444">Lipid biosynthesis</keyword>
<keyword evidence="6 11" id="KW-0808">Transferase</keyword>
<dbReference type="EC" id="2.3.1.20" evidence="4 11"/>
<proteinExistence type="inferred from homology"/>
<dbReference type="Proteomes" id="UP000271464">
    <property type="component" value="Unassembled WGS sequence"/>
</dbReference>
<evidence type="ECO:0000259" key="12">
    <source>
        <dbReference type="Pfam" id="PF03007"/>
    </source>
</evidence>
<evidence type="ECO:0000256" key="10">
    <source>
        <dbReference type="ARBA" id="ARBA00048109"/>
    </source>
</evidence>
<keyword evidence="9 11" id="KW-0012">Acyltransferase</keyword>
<dbReference type="GO" id="GO:0004144">
    <property type="term" value="F:diacylglycerol O-acyltransferase activity"/>
    <property type="evidence" value="ECO:0007669"/>
    <property type="project" value="UniProtKB-EC"/>
</dbReference>
<evidence type="ECO:0000256" key="2">
    <source>
        <dbReference type="ARBA" id="ARBA00005189"/>
    </source>
</evidence>
<name>A0A8E2LRC2_9MYCO</name>
<dbReference type="AlphaFoldDB" id="A0A8E2LRC2"/>
<feature type="domain" description="O-acyltransferase WSD1 C-terminal" evidence="13">
    <location>
        <begin position="313"/>
        <end position="463"/>
    </location>
</feature>
<dbReference type="GO" id="GO:0005886">
    <property type="term" value="C:plasma membrane"/>
    <property type="evidence" value="ECO:0007669"/>
    <property type="project" value="TreeGrafter"/>
</dbReference>
<evidence type="ECO:0000259" key="13">
    <source>
        <dbReference type="Pfam" id="PF06974"/>
    </source>
</evidence>
<dbReference type="RefSeq" id="WP_075546556.1">
    <property type="nucleotide sequence ID" value="NZ_LWCM01000078.1"/>
</dbReference>
<evidence type="ECO:0000256" key="3">
    <source>
        <dbReference type="ARBA" id="ARBA00009587"/>
    </source>
</evidence>
<reference evidence="15 17" key="2">
    <citation type="submission" date="2018-09" db="EMBL/GenBank/DDBJ databases">
        <authorList>
            <person name="Tagini F."/>
        </authorList>
    </citation>
    <scope>NUCLEOTIDE SEQUENCE [LARGE SCALE GENOMIC DNA]</scope>
    <source>
        <strain evidence="15 17">MK4</strain>
    </source>
</reference>
<keyword evidence="7 11" id="KW-0319">Glycerol metabolism</keyword>
<dbReference type="GO" id="GO:0019432">
    <property type="term" value="P:triglyceride biosynthetic process"/>
    <property type="evidence" value="ECO:0007669"/>
    <property type="project" value="UniProtKB-UniPathway"/>
</dbReference>
<dbReference type="GeneID" id="66600234"/>
<protein>
    <recommendedName>
        <fullName evidence="4 11">Diacylglycerol O-acyltransferase</fullName>
        <ecNumber evidence="4 11">2.3.1.20</ecNumber>
    </recommendedName>
</protein>
<dbReference type="InterPro" id="IPR014292">
    <property type="entry name" value="Acyl_transf_WS/DGAT"/>
</dbReference>
<evidence type="ECO:0000256" key="8">
    <source>
        <dbReference type="ARBA" id="ARBA00023098"/>
    </source>
</evidence>
<evidence type="ECO:0000313" key="15">
    <source>
        <dbReference type="EMBL" id="VAZ90296.1"/>
    </source>
</evidence>
<comment type="catalytic activity">
    <reaction evidence="10 11">
        <text>an acyl-CoA + a 1,2-diacyl-sn-glycerol = a triacyl-sn-glycerol + CoA</text>
        <dbReference type="Rhea" id="RHEA:10868"/>
        <dbReference type="ChEBI" id="CHEBI:17815"/>
        <dbReference type="ChEBI" id="CHEBI:57287"/>
        <dbReference type="ChEBI" id="CHEBI:58342"/>
        <dbReference type="ChEBI" id="CHEBI:64615"/>
        <dbReference type="EC" id="2.3.1.20"/>
    </reaction>
</comment>
<dbReference type="GO" id="GO:0071731">
    <property type="term" value="P:response to nitric oxide"/>
    <property type="evidence" value="ECO:0007669"/>
    <property type="project" value="TreeGrafter"/>
</dbReference>
<feature type="domain" description="O-acyltransferase WSD1-like N-terminal" evidence="12">
    <location>
        <begin position="4"/>
        <end position="272"/>
    </location>
</feature>
<dbReference type="EMBL" id="UPHM01000026">
    <property type="protein sequence ID" value="VAZ90296.1"/>
    <property type="molecule type" value="Genomic_DNA"/>
</dbReference>
<reference evidence="14 16" key="1">
    <citation type="submission" date="2017-02" db="EMBL/GenBank/DDBJ databases">
        <title>Mycobacterium kansasii genomes.</title>
        <authorList>
            <person name="Borowka P."/>
            <person name="Strapagiel D."/>
            <person name="Marciniak B."/>
            <person name="Lach J."/>
            <person name="Bakula Z."/>
            <person name="Van Ingen J."/>
            <person name="Safianowska A."/>
            <person name="Brzostek A."/>
            <person name="Dziadek J."/>
            <person name="Jagielski T."/>
        </authorList>
    </citation>
    <scope>NUCLEOTIDE SEQUENCE [LARGE SCALE GENOMIC DNA]</scope>
    <source>
        <strain evidence="14 16">12MK</strain>
    </source>
</reference>
<evidence type="ECO:0000256" key="4">
    <source>
        <dbReference type="ARBA" id="ARBA00013244"/>
    </source>
</evidence>
<evidence type="ECO:0000313" key="17">
    <source>
        <dbReference type="Proteomes" id="UP000271464"/>
    </source>
</evidence>
<dbReference type="Pfam" id="PF06974">
    <property type="entry name" value="WS_DGAT_C"/>
    <property type="match status" value="1"/>
</dbReference>
<comment type="pathway">
    <text evidence="2">Lipid metabolism.</text>
</comment>
<evidence type="ECO:0000313" key="14">
    <source>
        <dbReference type="EMBL" id="ORC09005.1"/>
    </source>
</evidence>
<dbReference type="InterPro" id="IPR009721">
    <property type="entry name" value="O-acyltransferase_WSD1_C"/>
</dbReference>
<comment type="pathway">
    <text evidence="1 11">Glycerolipid metabolism; triacylglycerol biosynthesis.</text>
</comment>
<keyword evidence="8 11" id="KW-0443">Lipid metabolism</keyword>
<dbReference type="OrthoDB" id="9810950at2"/>
<dbReference type="PANTHER" id="PTHR31650">
    <property type="entry name" value="O-ACYLTRANSFERASE (WSD1-LIKE) FAMILY PROTEIN"/>
    <property type="match status" value="1"/>
</dbReference>
<dbReference type="GO" id="GO:0006071">
    <property type="term" value="P:glycerol metabolic process"/>
    <property type="evidence" value="ECO:0007669"/>
    <property type="project" value="UniProtKB-KW"/>
</dbReference>
<dbReference type="Gene3D" id="3.30.559.10">
    <property type="entry name" value="Chloramphenicol acetyltransferase-like domain"/>
    <property type="match status" value="1"/>
</dbReference>
<dbReference type="NCBIfam" id="TIGR02946">
    <property type="entry name" value="acyl_WS_DGAT"/>
    <property type="match status" value="1"/>
</dbReference>
<comment type="caution">
    <text evidence="14">The sequence shown here is derived from an EMBL/GenBank/DDBJ whole genome shotgun (WGS) entry which is preliminary data.</text>
</comment>
<evidence type="ECO:0000256" key="1">
    <source>
        <dbReference type="ARBA" id="ARBA00004771"/>
    </source>
</evidence>
<gene>
    <name evidence="14" type="ORF">B4U45_22820</name>
    <name evidence="15" type="ORF">LAUMK4_01348</name>
</gene>
<dbReference type="EMBL" id="MWQA01000001">
    <property type="protein sequence ID" value="ORC09005.1"/>
    <property type="molecule type" value="Genomic_DNA"/>
</dbReference>
<evidence type="ECO:0000256" key="7">
    <source>
        <dbReference type="ARBA" id="ARBA00022798"/>
    </source>
</evidence>
<dbReference type="InterPro" id="IPR045034">
    <property type="entry name" value="O-acyltransferase_WSD1-like"/>
</dbReference>
<dbReference type="InterPro" id="IPR004255">
    <property type="entry name" value="O-acyltransferase_WSD1_N"/>
</dbReference>
<dbReference type="GO" id="GO:0051701">
    <property type="term" value="P:biological process involved in interaction with host"/>
    <property type="evidence" value="ECO:0007669"/>
    <property type="project" value="TreeGrafter"/>
</dbReference>
<comment type="similarity">
    <text evidence="3 11">Belongs to the long-chain O-acyltransferase family.</text>
</comment>
<evidence type="ECO:0000256" key="11">
    <source>
        <dbReference type="RuleBase" id="RU361241"/>
    </source>
</evidence>
<dbReference type="PANTHER" id="PTHR31650:SF1">
    <property type="entry name" value="WAX ESTER SYNTHASE_DIACYLGLYCEROL ACYLTRANSFERASE 4-RELATED"/>
    <property type="match status" value="1"/>
</dbReference>
<keyword evidence="17" id="KW-1185">Reference proteome</keyword>
<evidence type="ECO:0000313" key="16">
    <source>
        <dbReference type="Proteomes" id="UP000192335"/>
    </source>
</evidence>
<sequence length="474" mass="50650">MHRLSSLDAQFLAAESGNAISHYCGIAIYQTGKAKPITAATMRERFATRLGHCPPLRWKVVMVPLGLDHPVFVDTEVDLNHHVTETTLAAPADEVALAGEVATMLAAPLNRNKPLWSLRVFHGMPGRTAVVMTLHHAAADGVAAAEIFATLLDGPAEISSDPSEIHADAAPNRAALVARGIAAIPGRRIRALRSLPGTLAHLDQVPVLRSLPGTHTLSRIGRGDLSAKRLDAPRTRFNAKLSDRRSVAFGTISLTTVKAIKYELGVTVNDVVIALCAGALRRRMTSTGDLPAEPLVAYIPVSTRLPDAKDRYGNAISSIIAPIPTHLACARERLRFTHETLARGKERSRQAPPTLMSDVNEPIPVPIFGVAAKGLMELVSSRFVRPPVNLIISNVPGSPVQLTCCGAPLLAHYPTSLVFHGFTLNITVTSYRNGLDIGIVADAQSLPDAWELMHDIGLELAELAGLVTTEGSSS</sequence>
<organism evidence="14 16">
    <name type="scientific">Mycobacterium persicum</name>
    <dbReference type="NCBI Taxonomy" id="1487726"/>
    <lineage>
        <taxon>Bacteria</taxon>
        <taxon>Bacillati</taxon>
        <taxon>Actinomycetota</taxon>
        <taxon>Actinomycetes</taxon>
        <taxon>Mycobacteriales</taxon>
        <taxon>Mycobacteriaceae</taxon>
        <taxon>Mycobacterium</taxon>
    </lineage>
</organism>
<dbReference type="Proteomes" id="UP000192335">
    <property type="component" value="Unassembled WGS sequence"/>
</dbReference>
<accession>A0A8E2LRC2</accession>
<dbReference type="UniPathway" id="UPA00282"/>
<evidence type="ECO:0000256" key="6">
    <source>
        <dbReference type="ARBA" id="ARBA00022679"/>
    </source>
</evidence>
<evidence type="ECO:0000256" key="9">
    <source>
        <dbReference type="ARBA" id="ARBA00023315"/>
    </source>
</evidence>
<dbReference type="Pfam" id="PF03007">
    <property type="entry name" value="WS_DGAT_cat"/>
    <property type="match status" value="1"/>
</dbReference>
<dbReference type="SUPFAM" id="SSF52777">
    <property type="entry name" value="CoA-dependent acyltransferases"/>
    <property type="match status" value="1"/>
</dbReference>
<dbReference type="GO" id="GO:0001666">
    <property type="term" value="P:response to hypoxia"/>
    <property type="evidence" value="ECO:0007669"/>
    <property type="project" value="TreeGrafter"/>
</dbReference>